<proteinExistence type="inferred from homology"/>
<keyword evidence="5" id="KW-1185">Reference proteome</keyword>
<dbReference type="Proteomes" id="UP000199340">
    <property type="component" value="Unassembled WGS sequence"/>
</dbReference>
<dbReference type="RefSeq" id="WP_090025335.1">
    <property type="nucleotide sequence ID" value="NZ_FNEB01000001.1"/>
</dbReference>
<evidence type="ECO:0000256" key="2">
    <source>
        <dbReference type="ARBA" id="ARBA00035010"/>
    </source>
</evidence>
<reference evidence="4 5" key="1">
    <citation type="submission" date="2016-10" db="EMBL/GenBank/DDBJ databases">
        <authorList>
            <person name="de Groot N.N."/>
        </authorList>
    </citation>
    <scope>NUCLEOTIDE SEQUENCE [LARGE SCALE GENOMIC DNA]</scope>
    <source>
        <strain evidence="4 5">DSM 28010</strain>
    </source>
</reference>
<dbReference type="AlphaFoldDB" id="A0A1G8GGZ6"/>
<gene>
    <name evidence="4" type="ORF">SAMN05421850_10181</name>
</gene>
<evidence type="ECO:0000313" key="5">
    <source>
        <dbReference type="Proteomes" id="UP000199340"/>
    </source>
</evidence>
<dbReference type="STRING" id="490829.SAMN05421850_10181"/>
<evidence type="ECO:0000313" key="4">
    <source>
        <dbReference type="EMBL" id="SDH93644.1"/>
    </source>
</evidence>
<sequence>MNLDGWDTCSIVSVDLVNQALAKAGDRTIRTFSYTEDDLEISGSFGAWALAPGGSLRLVSVKMPIAGGVIRARGEGETDISGIVLTAQMKLGLIGGDTPDTRNLAFDTSLGEGEGSAEPIKIVEIDDPSGRLARFDLDMVKEALTACLSKHAADASFVFASVDARSTAQAAGLACPGNDWGFVDPGDGRHYLAILGSLDAKRPDGPIRIDPELITPAAPAYFAVSQRLFILRALLPILQSSFRPRTSFAIKGDAVVSTKAIGLGHKKVALFDVAPVLRQVSIKPVKGALAVHAVAHADLPLSTRLDLTVDMKLPFHHDPKTGSMSFKPGKPVVRHKLNKSGIIGNTLGLIIELIVALARDPILKSVAQIANGMQAVNNPTTKPVVWNGVRDFHAAQARWDNGLWLADTRAVEPPAPVPADREKTNEPA</sequence>
<evidence type="ECO:0000256" key="1">
    <source>
        <dbReference type="ARBA" id="ARBA00023026"/>
    </source>
</evidence>
<dbReference type="InterPro" id="IPR010567">
    <property type="entry name" value="OrfX2/OrfX3/P47"/>
</dbReference>
<protein>
    <submittedName>
        <fullName evidence="4">p-47 protein</fullName>
    </submittedName>
</protein>
<dbReference type="Pfam" id="PF06597">
    <property type="entry name" value="Clostridium_P47"/>
    <property type="match status" value="1"/>
</dbReference>
<accession>A0A1G8GGZ6</accession>
<evidence type="ECO:0000259" key="3">
    <source>
        <dbReference type="Pfam" id="PF06597"/>
    </source>
</evidence>
<name>A0A1G8GGZ6_9RHOB</name>
<organism evidence="4 5">
    <name type="scientific">Lutimaribacter saemankumensis</name>
    <dbReference type="NCBI Taxonomy" id="490829"/>
    <lineage>
        <taxon>Bacteria</taxon>
        <taxon>Pseudomonadati</taxon>
        <taxon>Pseudomonadota</taxon>
        <taxon>Alphaproteobacteria</taxon>
        <taxon>Rhodobacterales</taxon>
        <taxon>Roseobacteraceae</taxon>
        <taxon>Lutimaribacter</taxon>
    </lineage>
</organism>
<comment type="similarity">
    <text evidence="2">Belongs to the TULIP P47 family.</text>
</comment>
<dbReference type="EMBL" id="FNEB01000001">
    <property type="protein sequence ID" value="SDH93644.1"/>
    <property type="molecule type" value="Genomic_DNA"/>
</dbReference>
<feature type="domain" description="Protein OrfX2/OrfX3/P47" evidence="3">
    <location>
        <begin position="5"/>
        <end position="299"/>
    </location>
</feature>
<dbReference type="OrthoDB" id="2664173at2"/>
<keyword evidence="1" id="KW-0843">Virulence</keyword>